<dbReference type="Proteomes" id="UP000688947">
    <property type="component" value="Unassembled WGS sequence"/>
</dbReference>
<sequence>MWFRAHYPSTRPASTAAQQLRKGPLSQAPVLLPERAIESNDQVLYGIQFSSSVVWRITLASAAIPDMRLFAYPHDLPGRYAFFVRYGCVIGDLCIS</sequence>
<organism evidence="1 2">
    <name type="scientific">Phytophthora cactorum</name>
    <dbReference type="NCBI Taxonomy" id="29920"/>
    <lineage>
        <taxon>Eukaryota</taxon>
        <taxon>Sar</taxon>
        <taxon>Stramenopiles</taxon>
        <taxon>Oomycota</taxon>
        <taxon>Peronosporomycetes</taxon>
        <taxon>Peronosporales</taxon>
        <taxon>Peronosporaceae</taxon>
        <taxon>Phytophthora</taxon>
    </lineage>
</organism>
<comment type="caution">
    <text evidence="1">The sequence shown here is derived from an EMBL/GenBank/DDBJ whole genome shotgun (WGS) entry which is preliminary data.</text>
</comment>
<name>A0A8T1TY11_9STRA</name>
<protein>
    <submittedName>
        <fullName evidence="1">Uncharacterized protein</fullName>
    </submittedName>
</protein>
<dbReference type="AlphaFoldDB" id="A0A8T1TY11"/>
<reference evidence="1" key="1">
    <citation type="submission" date="2021-01" db="EMBL/GenBank/DDBJ databases">
        <title>Phytophthora aleatoria, a newly-described species from Pinus radiata is distinct from Phytophthora cactorum isolates based on comparative genomics.</title>
        <authorList>
            <person name="Mcdougal R."/>
            <person name="Panda P."/>
            <person name="Williams N."/>
            <person name="Studholme D.J."/>
        </authorList>
    </citation>
    <scope>NUCLEOTIDE SEQUENCE</scope>
    <source>
        <strain evidence="1">NZFS 3830</strain>
    </source>
</reference>
<gene>
    <name evidence="1" type="ORF">JG687_00014977</name>
</gene>
<evidence type="ECO:0000313" key="1">
    <source>
        <dbReference type="EMBL" id="KAG6949284.1"/>
    </source>
</evidence>
<proteinExistence type="predicted"/>
<dbReference type="EMBL" id="JAENGZ010001272">
    <property type="protein sequence ID" value="KAG6949284.1"/>
    <property type="molecule type" value="Genomic_DNA"/>
</dbReference>
<evidence type="ECO:0000313" key="2">
    <source>
        <dbReference type="Proteomes" id="UP000688947"/>
    </source>
</evidence>
<accession>A0A8T1TY11</accession>